<organism evidence="1">
    <name type="scientific">Arundo donax</name>
    <name type="common">Giant reed</name>
    <name type="synonym">Donax arundinaceus</name>
    <dbReference type="NCBI Taxonomy" id="35708"/>
    <lineage>
        <taxon>Eukaryota</taxon>
        <taxon>Viridiplantae</taxon>
        <taxon>Streptophyta</taxon>
        <taxon>Embryophyta</taxon>
        <taxon>Tracheophyta</taxon>
        <taxon>Spermatophyta</taxon>
        <taxon>Magnoliopsida</taxon>
        <taxon>Liliopsida</taxon>
        <taxon>Poales</taxon>
        <taxon>Poaceae</taxon>
        <taxon>PACMAD clade</taxon>
        <taxon>Arundinoideae</taxon>
        <taxon>Arundineae</taxon>
        <taxon>Arundo</taxon>
    </lineage>
</organism>
<reference evidence="1" key="1">
    <citation type="submission" date="2014-09" db="EMBL/GenBank/DDBJ databases">
        <authorList>
            <person name="Magalhaes I.L.F."/>
            <person name="Oliveira U."/>
            <person name="Santos F.R."/>
            <person name="Vidigal T.H.D.A."/>
            <person name="Brescovit A.D."/>
            <person name="Santos A.J."/>
        </authorList>
    </citation>
    <scope>NUCLEOTIDE SEQUENCE</scope>
    <source>
        <tissue evidence="1">Shoot tissue taken approximately 20 cm above the soil surface</tissue>
    </source>
</reference>
<sequence>MRFLVSINPAKTRQLLNPAIPHQFPDCLHILPLAQGCIYPRKGYMNTSVIWLKLHKILCSNLSQLLVSSHPASSKQGAPTICIGLDRHLPYEFLCFV</sequence>
<protein>
    <submittedName>
        <fullName evidence="1">Uncharacterized protein</fullName>
    </submittedName>
</protein>
<accession>A0A0A9AYT6</accession>
<reference evidence="1" key="2">
    <citation type="journal article" date="2015" name="Data Brief">
        <title>Shoot transcriptome of the giant reed, Arundo donax.</title>
        <authorList>
            <person name="Barrero R.A."/>
            <person name="Guerrero F.D."/>
            <person name="Moolhuijzen P."/>
            <person name="Goolsby J.A."/>
            <person name="Tidwell J."/>
            <person name="Bellgard S.E."/>
            <person name="Bellgard M.I."/>
        </authorList>
    </citation>
    <scope>NUCLEOTIDE SEQUENCE</scope>
    <source>
        <tissue evidence="1">Shoot tissue taken approximately 20 cm above the soil surface</tissue>
    </source>
</reference>
<name>A0A0A9AYT6_ARUDO</name>
<dbReference type="AlphaFoldDB" id="A0A0A9AYT6"/>
<proteinExistence type="predicted"/>
<evidence type="ECO:0000313" key="1">
    <source>
        <dbReference type="EMBL" id="JAD55033.1"/>
    </source>
</evidence>
<dbReference type="EMBL" id="GBRH01242862">
    <property type="protein sequence ID" value="JAD55033.1"/>
    <property type="molecule type" value="Transcribed_RNA"/>
</dbReference>